<dbReference type="GO" id="GO:0033691">
    <property type="term" value="F:sialic acid binding"/>
    <property type="evidence" value="ECO:0007669"/>
    <property type="project" value="TreeGrafter"/>
</dbReference>
<feature type="signal peptide" evidence="21">
    <location>
        <begin position="1"/>
        <end position="34"/>
    </location>
</feature>
<dbReference type="GO" id="GO:0007155">
    <property type="term" value="P:cell adhesion"/>
    <property type="evidence" value="ECO:0007669"/>
    <property type="project" value="UniProtKB-KW"/>
</dbReference>
<dbReference type="Pfam" id="PF24518">
    <property type="entry name" value="Ig_CD22"/>
    <property type="match status" value="1"/>
</dbReference>
<evidence type="ECO:0000313" key="23">
    <source>
        <dbReference type="Proteomes" id="UP000515126"/>
    </source>
</evidence>
<evidence type="ECO:0000256" key="13">
    <source>
        <dbReference type="ARBA" id="ARBA00023319"/>
    </source>
</evidence>
<feature type="domain" description="Ig-like" evidence="22">
    <location>
        <begin position="624"/>
        <end position="707"/>
    </location>
</feature>
<keyword evidence="12" id="KW-0325">Glycoprotein</keyword>
<feature type="region of interest" description="Disordered" evidence="19">
    <location>
        <begin position="801"/>
        <end position="822"/>
    </location>
</feature>
<keyword evidence="11" id="KW-1015">Disulfide bond</keyword>
<dbReference type="GO" id="GO:0019903">
    <property type="term" value="F:protein phosphatase binding"/>
    <property type="evidence" value="ECO:0007669"/>
    <property type="project" value="TreeGrafter"/>
</dbReference>
<sequence length="878" mass="98387">MLCKVPPRRDTMRAHYPWLLLILGHAASAQYSSANDWTVDHPQTLFAWEGACIRIPCKYKIPLPKARLDNILLFQNYKFDKDTKKFNGTVLYNATKTEKDPETELYLSKQGRVTVLGNRINNCTLKIHPIYANDSGNLGLRMTAGTERWMEPIHLNVSEKPFQPYIQMPSEIRESQSVTLTCGLNFSCFGYDILLQWFLEDSEITSITSFVTSITSSVTSSIKNVYTESKLTFQPKWTDHGKSVKCRVQHSSEVLSESTVRLDVKYAPKLEIKVNPTEVEEDNSVTMTCRVNSSNPKLRTAVSWFKDGRPLEDQDQEQEQQMSKLTLHSVTKDMRGKYRCQASNDIGPGKSEEVELTVYYAPEPSRVHIHPSPAEEGQSVELICDSLASPSATNYTWYHNRKHIPGDTQEKLHIRKVSLWHAGNYSCLAENRLGPGRIDQEAKLDVHYAPKAVTTVIQSFTPILEGDNVTLVCRYNSSNPNVTFYIWDPQGSGSELKPGVLRIQKVTWDSMPVSCAACNHKCSWAFPVSLNVHYAPRAVKVLKVSPASEIHAGQRVLLRCDFAGSNPAEVRFFWKKNGSLVQEGKHLHFSSISPEDSGNYNCMVNNSIGDTLSQAWNLQVLYAPRRLRVSISPGERVMEGKKATLSCESDANPPISQYTWFDSSGQDLHSSGQKLRLEPLEVQHTGSYRCKGTNGIGTGESPPSTLTVYYSPETIGKRVALGLGFCLAICILAIWGMKIQKKWKQNRSQQGLQENSSGQSFFVRNKKARRTPLSEGPQSQGCYNPAMDDTVSYAILRFPESDTHNAGDAGTPATQAPPPNNSDTVTYSVVQKRPMGDYENVNPSFPEDESIHYSELVQFGAGKRPQAKEDVDYVTLKH</sequence>
<evidence type="ECO:0000256" key="5">
    <source>
        <dbReference type="ARBA" id="ARBA00022729"/>
    </source>
</evidence>
<evidence type="ECO:0000256" key="15">
    <source>
        <dbReference type="ARBA" id="ARBA00040106"/>
    </source>
</evidence>
<dbReference type="Proteomes" id="UP000515126">
    <property type="component" value="Chromosome 7"/>
</dbReference>
<evidence type="ECO:0000256" key="3">
    <source>
        <dbReference type="ARBA" id="ARBA00022553"/>
    </source>
</evidence>
<proteinExistence type="inferred from homology"/>
<evidence type="ECO:0000256" key="20">
    <source>
        <dbReference type="SAM" id="Phobius"/>
    </source>
</evidence>
<dbReference type="SUPFAM" id="SSF48726">
    <property type="entry name" value="Immunoglobulin"/>
    <property type="match status" value="6"/>
</dbReference>
<dbReference type="GO" id="GO:0030246">
    <property type="term" value="F:carbohydrate binding"/>
    <property type="evidence" value="ECO:0007669"/>
    <property type="project" value="UniProtKB-KW"/>
</dbReference>
<organism evidence="23 24">
    <name type="scientific">Mus caroli</name>
    <name type="common">Ryukyu mouse</name>
    <name type="synonym">Ricefield mouse</name>
    <dbReference type="NCBI Taxonomy" id="10089"/>
    <lineage>
        <taxon>Eukaryota</taxon>
        <taxon>Metazoa</taxon>
        <taxon>Chordata</taxon>
        <taxon>Craniata</taxon>
        <taxon>Vertebrata</taxon>
        <taxon>Euteleostomi</taxon>
        <taxon>Mammalia</taxon>
        <taxon>Eutheria</taxon>
        <taxon>Euarchontoglires</taxon>
        <taxon>Glires</taxon>
        <taxon>Rodentia</taxon>
        <taxon>Myomorpha</taxon>
        <taxon>Muroidea</taxon>
        <taxon>Muridae</taxon>
        <taxon>Murinae</taxon>
        <taxon>Mus</taxon>
        <taxon>Mus</taxon>
    </lineage>
</organism>
<dbReference type="InterPro" id="IPR003598">
    <property type="entry name" value="Ig_sub2"/>
</dbReference>
<comment type="similarity">
    <text evidence="14">Belongs to the immunoglobulin superfamily. SIGLEC (sialic acid binding Ig-like lectin) family.</text>
</comment>
<keyword evidence="2" id="KW-1003">Cell membrane</keyword>
<dbReference type="GO" id="GO:0009897">
    <property type="term" value="C:external side of plasma membrane"/>
    <property type="evidence" value="ECO:0007669"/>
    <property type="project" value="TreeGrafter"/>
</dbReference>
<dbReference type="GeneID" id="110297675"/>
<keyword evidence="13" id="KW-0393">Immunoglobulin domain</keyword>
<keyword evidence="24" id="KW-0675">Receptor</keyword>
<dbReference type="InterPro" id="IPR036179">
    <property type="entry name" value="Ig-like_dom_sf"/>
</dbReference>
<feature type="domain" description="Ig-like" evidence="22">
    <location>
        <begin position="164"/>
        <end position="261"/>
    </location>
</feature>
<reference evidence="24" key="1">
    <citation type="submission" date="2025-08" db="UniProtKB">
        <authorList>
            <consortium name="RefSeq"/>
        </authorList>
    </citation>
    <scope>IDENTIFICATION</scope>
</reference>
<evidence type="ECO:0000313" key="24">
    <source>
        <dbReference type="RefSeq" id="XP_021022240.1"/>
    </source>
</evidence>
<evidence type="ECO:0000256" key="8">
    <source>
        <dbReference type="ARBA" id="ARBA00022889"/>
    </source>
</evidence>
<dbReference type="GO" id="GO:0042609">
    <property type="term" value="F:CD4 receptor binding"/>
    <property type="evidence" value="ECO:0007669"/>
    <property type="project" value="TreeGrafter"/>
</dbReference>
<protein>
    <recommendedName>
        <fullName evidence="15">B-cell receptor CD22</fullName>
    </recommendedName>
    <alternativeName>
        <fullName evidence="16">Sialic acid-binding Ig-like lectin 2</fullName>
    </alternativeName>
</protein>
<evidence type="ECO:0000256" key="18">
    <source>
        <dbReference type="ARBA" id="ARBA00046458"/>
    </source>
</evidence>
<evidence type="ECO:0000256" key="4">
    <source>
        <dbReference type="ARBA" id="ARBA00022692"/>
    </source>
</evidence>
<evidence type="ECO:0000256" key="10">
    <source>
        <dbReference type="ARBA" id="ARBA00023136"/>
    </source>
</evidence>
<feature type="transmembrane region" description="Helical" evidence="20">
    <location>
        <begin position="719"/>
        <end position="737"/>
    </location>
</feature>
<comment type="subcellular location">
    <subcellularLocation>
        <location evidence="1">Cell membrane</location>
        <topology evidence="1">Single-pass type I membrane protein</topology>
    </subcellularLocation>
</comment>
<dbReference type="Pfam" id="PF13895">
    <property type="entry name" value="Ig_2"/>
    <property type="match status" value="1"/>
</dbReference>
<comment type="function">
    <text evidence="17">Most highly expressed siglec (sialic acid-binding immunoglobulin-like lectin) on B-cells that plays a role in various aspects of B-cell biology including differentiation, antigen presentation, and trafficking to bone marrow. Binds to alpha 2,6-linked sialic acid residues of surface molecules such as CD22 itself, CD45 and IgM in a cis configuration. Can also bind to ligands on other cells as an adhesion molecule in a trans configuration. Acts as an inhibitory coreceptor on the surface of B-cells and inhibits B-cell receptor induced signaling, characterized by inhibition of the calcium mobilization and cellular activation. Mechanistically, the immunoreceptor tyrosine-based inhibitory motif domain is phosphorylated by the Src kinase LYN, which in turn leads to the recruitment of the protein tyrosine phosphatase 1/PTPN6, leading to the negative regulation of BCR signaling. If this negative signaling from is of sufficient strength, apoptosis of the B-cell can be induced.</text>
</comment>
<keyword evidence="7" id="KW-0677">Repeat</keyword>
<evidence type="ECO:0000256" key="16">
    <source>
        <dbReference type="ARBA" id="ARBA00041781"/>
    </source>
</evidence>
<dbReference type="PROSITE" id="PS50835">
    <property type="entry name" value="IG_LIKE"/>
    <property type="match status" value="6"/>
</dbReference>
<keyword evidence="23" id="KW-1185">Reference proteome</keyword>
<dbReference type="CTD" id="933"/>
<keyword evidence="8" id="KW-0130">Cell adhesion</keyword>
<dbReference type="SMART" id="SM00409">
    <property type="entry name" value="IG"/>
    <property type="match status" value="7"/>
</dbReference>
<evidence type="ECO:0000256" key="14">
    <source>
        <dbReference type="ARBA" id="ARBA00038361"/>
    </source>
</evidence>
<keyword evidence="9 20" id="KW-1133">Transmembrane helix</keyword>
<keyword evidence="5 21" id="KW-0732">Signal</keyword>
<feature type="region of interest" description="Disordered" evidence="19">
    <location>
        <begin position="748"/>
        <end position="782"/>
    </location>
</feature>
<dbReference type="KEGG" id="mcal:110297675"/>
<feature type="domain" description="Ig-like" evidence="22">
    <location>
        <begin position="268"/>
        <end position="357"/>
    </location>
</feature>
<dbReference type="AlphaFoldDB" id="A0A6P5Q630"/>
<dbReference type="RefSeq" id="XP_021022240.1">
    <property type="nucleotide sequence ID" value="XM_021166581.2"/>
</dbReference>
<dbReference type="GO" id="GO:0030888">
    <property type="term" value="P:regulation of B cell proliferation"/>
    <property type="evidence" value="ECO:0007669"/>
    <property type="project" value="TreeGrafter"/>
</dbReference>
<feature type="chain" id="PRO_5028409855" description="B-cell receptor CD22" evidence="21">
    <location>
        <begin position="35"/>
        <end position="878"/>
    </location>
</feature>
<evidence type="ECO:0000256" key="17">
    <source>
        <dbReference type="ARBA" id="ARBA00045430"/>
    </source>
</evidence>
<dbReference type="Gene3D" id="2.60.40.10">
    <property type="entry name" value="Immunoglobulins"/>
    <property type="match status" value="6"/>
</dbReference>
<evidence type="ECO:0000256" key="11">
    <source>
        <dbReference type="ARBA" id="ARBA00023157"/>
    </source>
</evidence>
<dbReference type="SMART" id="SM00408">
    <property type="entry name" value="IGc2"/>
    <property type="match status" value="5"/>
</dbReference>
<evidence type="ECO:0000256" key="1">
    <source>
        <dbReference type="ARBA" id="ARBA00004251"/>
    </source>
</evidence>
<evidence type="ECO:0000256" key="12">
    <source>
        <dbReference type="ARBA" id="ARBA00023180"/>
    </source>
</evidence>
<evidence type="ECO:0000256" key="7">
    <source>
        <dbReference type="ARBA" id="ARBA00022737"/>
    </source>
</evidence>
<dbReference type="PANTHER" id="PTHR46958:SF1">
    <property type="entry name" value="B-CELL RECEPTOR CD22"/>
    <property type="match status" value="1"/>
</dbReference>
<feature type="compositionally biased region" description="Polar residues" evidence="19">
    <location>
        <begin position="748"/>
        <end position="762"/>
    </location>
</feature>
<evidence type="ECO:0000259" key="22">
    <source>
        <dbReference type="PROSITE" id="PS50835"/>
    </source>
</evidence>
<evidence type="ECO:0000256" key="19">
    <source>
        <dbReference type="SAM" id="MobiDB-lite"/>
    </source>
</evidence>
<keyword evidence="10 20" id="KW-0472">Membrane</keyword>
<accession>A0A6P5Q630</accession>
<dbReference type="CDD" id="cd00096">
    <property type="entry name" value="Ig"/>
    <property type="match status" value="3"/>
</dbReference>
<evidence type="ECO:0000256" key="9">
    <source>
        <dbReference type="ARBA" id="ARBA00022989"/>
    </source>
</evidence>
<evidence type="ECO:0000256" key="21">
    <source>
        <dbReference type="SAM" id="SignalP"/>
    </source>
</evidence>
<feature type="domain" description="Ig-like" evidence="22">
    <location>
        <begin position="450"/>
        <end position="531"/>
    </location>
</feature>
<dbReference type="PANTHER" id="PTHR46958">
    <property type="entry name" value="B-CELL RECEPTOR CD22"/>
    <property type="match status" value="1"/>
</dbReference>
<dbReference type="GO" id="GO:0005769">
    <property type="term" value="C:early endosome"/>
    <property type="evidence" value="ECO:0007669"/>
    <property type="project" value="TreeGrafter"/>
</dbReference>
<dbReference type="FunFam" id="2.60.40.10:FF:002011">
    <property type="entry name" value="B-cell receptor CD22"/>
    <property type="match status" value="1"/>
</dbReference>
<dbReference type="InterPro" id="IPR007110">
    <property type="entry name" value="Ig-like_dom"/>
</dbReference>
<feature type="domain" description="Ig-like" evidence="22">
    <location>
        <begin position="536"/>
        <end position="613"/>
    </location>
</feature>
<keyword evidence="4 20" id="KW-0812">Transmembrane</keyword>
<dbReference type="InterPro" id="IPR003599">
    <property type="entry name" value="Ig_sub"/>
</dbReference>
<dbReference type="Pfam" id="PF08205">
    <property type="entry name" value="C2-set_2"/>
    <property type="match status" value="1"/>
</dbReference>
<dbReference type="InterPro" id="IPR056386">
    <property type="entry name" value="Ig_CD22"/>
</dbReference>
<evidence type="ECO:0000256" key="2">
    <source>
        <dbReference type="ARBA" id="ARBA00022475"/>
    </source>
</evidence>
<evidence type="ECO:0000256" key="6">
    <source>
        <dbReference type="ARBA" id="ARBA00022734"/>
    </source>
</evidence>
<comment type="subunit">
    <text evidence="18">Predominantly monomer of isoform CD22-beta. Also found as heterodimer of isoform CD22-beta and a shorter isoform. Interacts with PTPN6/SHP-1, LYN, SYK, PIK3R1/PIK3R2 and PLCG1 upon phosphorylation. Interacts with GRB2, INPP5D and SHC1 upon phosphorylation. May form a complex with INPP5D/SHIP, GRB2 and SHC1.</text>
</comment>
<dbReference type="GO" id="GO:0070062">
    <property type="term" value="C:extracellular exosome"/>
    <property type="evidence" value="ECO:0007669"/>
    <property type="project" value="TreeGrafter"/>
</dbReference>
<feature type="domain" description="Ig-like" evidence="22">
    <location>
        <begin position="362"/>
        <end position="445"/>
    </location>
</feature>
<name>A0A6P5Q630_MUSCR</name>
<gene>
    <name evidence="24" type="primary">Cd22</name>
</gene>
<dbReference type="GO" id="GO:0050859">
    <property type="term" value="P:negative regulation of B cell receptor signaling pathway"/>
    <property type="evidence" value="ECO:0007669"/>
    <property type="project" value="TreeGrafter"/>
</dbReference>
<dbReference type="GO" id="GO:0055037">
    <property type="term" value="C:recycling endosome"/>
    <property type="evidence" value="ECO:0007669"/>
    <property type="project" value="TreeGrafter"/>
</dbReference>
<keyword evidence="3" id="KW-0597">Phosphoprotein</keyword>
<dbReference type="InterPro" id="IPR013783">
    <property type="entry name" value="Ig-like_fold"/>
</dbReference>
<dbReference type="InterPro" id="IPR013162">
    <property type="entry name" value="CD80_C2-set"/>
</dbReference>
<dbReference type="Pfam" id="PF13927">
    <property type="entry name" value="Ig_3"/>
    <property type="match status" value="3"/>
</dbReference>
<keyword evidence="6" id="KW-0430">Lectin</keyword>
<dbReference type="GO" id="GO:0042113">
    <property type="term" value="P:B cell activation"/>
    <property type="evidence" value="ECO:0007669"/>
    <property type="project" value="TreeGrafter"/>
</dbReference>